<accession>A0AAW4W7V4</accession>
<dbReference type="PANTHER" id="PTHR47245:SF1">
    <property type="entry name" value="FOLDASE PROTEIN PRSA"/>
    <property type="match status" value="1"/>
</dbReference>
<reference evidence="7" key="1">
    <citation type="submission" date="2021-10" db="EMBL/GenBank/DDBJ databases">
        <title>Anaerobic single-cell dispensing facilitates the cultivation of human gut bacteria.</title>
        <authorList>
            <person name="Afrizal A."/>
        </authorList>
    </citation>
    <scope>NUCLEOTIDE SEQUENCE</scope>
    <source>
        <strain evidence="7">CLA-AA-H204</strain>
    </source>
</reference>
<protein>
    <recommendedName>
        <fullName evidence="2">peptidylprolyl isomerase</fullName>
        <ecNumber evidence="2">5.2.1.8</ecNumber>
    </recommendedName>
</protein>
<gene>
    <name evidence="7" type="ORF">LKD47_00825</name>
</gene>
<evidence type="ECO:0000256" key="4">
    <source>
        <dbReference type="ARBA" id="ARBA00023110"/>
    </source>
</evidence>
<evidence type="ECO:0000256" key="3">
    <source>
        <dbReference type="ARBA" id="ARBA00022729"/>
    </source>
</evidence>
<evidence type="ECO:0000313" key="8">
    <source>
        <dbReference type="Proteomes" id="UP001198893"/>
    </source>
</evidence>
<dbReference type="Pfam" id="PF13145">
    <property type="entry name" value="Rotamase_2"/>
    <property type="match status" value="1"/>
</dbReference>
<dbReference type="RefSeq" id="WP_227709414.1">
    <property type="nucleotide sequence ID" value="NZ_JAJEQW010000001.1"/>
</dbReference>
<dbReference type="EMBL" id="JAJEQW010000001">
    <property type="protein sequence ID" value="MCC2240843.1"/>
    <property type="molecule type" value="Genomic_DNA"/>
</dbReference>
<dbReference type="Proteomes" id="UP001198893">
    <property type="component" value="Unassembled WGS sequence"/>
</dbReference>
<evidence type="ECO:0000313" key="7">
    <source>
        <dbReference type="EMBL" id="MCC2240843.1"/>
    </source>
</evidence>
<organism evidence="7 8">
    <name type="scientific">Roseburia amylophila</name>
    <dbReference type="NCBI Taxonomy" id="2981794"/>
    <lineage>
        <taxon>Bacteria</taxon>
        <taxon>Bacillati</taxon>
        <taxon>Bacillota</taxon>
        <taxon>Clostridia</taxon>
        <taxon>Lachnospirales</taxon>
        <taxon>Lachnospiraceae</taxon>
        <taxon>Roseburia</taxon>
    </lineage>
</organism>
<name>A0AAW4W7V4_9FIRM</name>
<dbReference type="InterPro" id="IPR046357">
    <property type="entry name" value="PPIase_dom_sf"/>
</dbReference>
<dbReference type="InterPro" id="IPR000297">
    <property type="entry name" value="PPIase_PpiC"/>
</dbReference>
<dbReference type="GO" id="GO:0003755">
    <property type="term" value="F:peptidyl-prolyl cis-trans isomerase activity"/>
    <property type="evidence" value="ECO:0007669"/>
    <property type="project" value="UniProtKB-KW"/>
</dbReference>
<keyword evidence="3" id="KW-0732">Signal</keyword>
<evidence type="ECO:0000259" key="6">
    <source>
        <dbReference type="Pfam" id="PF13145"/>
    </source>
</evidence>
<dbReference type="PANTHER" id="PTHR47245">
    <property type="entry name" value="PEPTIDYLPROLYL ISOMERASE"/>
    <property type="match status" value="1"/>
</dbReference>
<comment type="caution">
    <text evidence="7">The sequence shown here is derived from an EMBL/GenBank/DDBJ whole genome shotgun (WGS) entry which is preliminary data.</text>
</comment>
<comment type="catalytic activity">
    <reaction evidence="1">
        <text>[protein]-peptidylproline (omega=180) = [protein]-peptidylproline (omega=0)</text>
        <dbReference type="Rhea" id="RHEA:16237"/>
        <dbReference type="Rhea" id="RHEA-COMP:10747"/>
        <dbReference type="Rhea" id="RHEA-COMP:10748"/>
        <dbReference type="ChEBI" id="CHEBI:83833"/>
        <dbReference type="ChEBI" id="CHEBI:83834"/>
        <dbReference type="EC" id="5.2.1.8"/>
    </reaction>
</comment>
<dbReference type="SUPFAM" id="SSF54534">
    <property type="entry name" value="FKBP-like"/>
    <property type="match status" value="1"/>
</dbReference>
<proteinExistence type="predicted"/>
<dbReference type="EC" id="5.2.1.8" evidence="2"/>
<keyword evidence="5 7" id="KW-0413">Isomerase</keyword>
<evidence type="ECO:0000256" key="1">
    <source>
        <dbReference type="ARBA" id="ARBA00000971"/>
    </source>
</evidence>
<dbReference type="InterPro" id="IPR050245">
    <property type="entry name" value="PrsA_foldase"/>
</dbReference>
<keyword evidence="4" id="KW-0697">Rotamase</keyword>
<evidence type="ECO:0000256" key="5">
    <source>
        <dbReference type="ARBA" id="ARBA00023235"/>
    </source>
</evidence>
<dbReference type="PROSITE" id="PS51257">
    <property type="entry name" value="PROKAR_LIPOPROTEIN"/>
    <property type="match status" value="1"/>
</dbReference>
<evidence type="ECO:0000256" key="2">
    <source>
        <dbReference type="ARBA" id="ARBA00013194"/>
    </source>
</evidence>
<dbReference type="AlphaFoldDB" id="A0AAW4W7V4"/>
<sequence>MGRKSKIAAVVLGISVLLGGCSLGKTDIVFTTGLSANEVFKIEHEKVSLAEAKVYLCNYQNLYGNVYGIDLWEQQYQTDDLEQYVKDVTLSEMTRVICMDQLAEQKEITLSKEEKTNLKLAAKEYYESLNEEEKSYMDVSEATIEKLYENYALASKVYTSLTTGVNEEVSDDEARVMEAQQIYVKDQNRAGEVASRLANGEDFRTVAADYNEAAQIDITFGRDEMPKEVEDIAFNLNDDEISGSIATEDGYYFIKCINKFNQELTDANKVKIVKKREKEAFNDEYDAFVADLSSSLNEKVWDELELKTDGTITTNSFFEVLDKYYQLEE</sequence>
<dbReference type="Gene3D" id="3.10.50.40">
    <property type="match status" value="1"/>
</dbReference>
<feature type="domain" description="PpiC" evidence="6">
    <location>
        <begin position="168"/>
        <end position="259"/>
    </location>
</feature>